<dbReference type="Pfam" id="PF12900">
    <property type="entry name" value="Pyridox_ox_2"/>
    <property type="match status" value="1"/>
</dbReference>
<protein>
    <submittedName>
        <fullName evidence="2">Pyridoxamine 5'-phosphate oxidase family protein</fullName>
    </submittedName>
</protein>
<name>A0ABP9QHX2_9PSEU</name>
<keyword evidence="3" id="KW-1185">Reference proteome</keyword>
<dbReference type="RefSeq" id="WP_185065943.1">
    <property type="nucleotide sequence ID" value="NZ_BAABJP010000026.1"/>
</dbReference>
<dbReference type="InterPro" id="IPR012349">
    <property type="entry name" value="Split_barrel_FMN-bd"/>
</dbReference>
<sequence length="142" mass="15682">MNPRIPLPFDARGRPDVLSRAECIRLLPTVPVGRLVFVHDGEPRAYPMNFTADGPRIWLRGDRVGAAADIAPDAPVAFEVDSYDAWQRTGWSVLVTGRLRWLAEQPDGRLPMCTPWAPGRRSRVGRLDGSGISGRRISGPAR</sequence>
<dbReference type="SUPFAM" id="SSF50475">
    <property type="entry name" value="FMN-binding split barrel"/>
    <property type="match status" value="1"/>
</dbReference>
<dbReference type="EMBL" id="BAABJP010000026">
    <property type="protein sequence ID" value="GAA5162224.1"/>
    <property type="molecule type" value="Genomic_DNA"/>
</dbReference>
<accession>A0ABP9QHX2</accession>
<evidence type="ECO:0000313" key="3">
    <source>
        <dbReference type="Proteomes" id="UP001428817"/>
    </source>
</evidence>
<dbReference type="Gene3D" id="2.30.110.10">
    <property type="entry name" value="Electron Transport, Fmn-binding Protein, Chain A"/>
    <property type="match status" value="1"/>
</dbReference>
<comment type="caution">
    <text evidence="2">The sequence shown here is derived from an EMBL/GenBank/DDBJ whole genome shotgun (WGS) entry which is preliminary data.</text>
</comment>
<organism evidence="2 3">
    <name type="scientific">Pseudonocardia eucalypti</name>
    <dbReference type="NCBI Taxonomy" id="648755"/>
    <lineage>
        <taxon>Bacteria</taxon>
        <taxon>Bacillati</taxon>
        <taxon>Actinomycetota</taxon>
        <taxon>Actinomycetes</taxon>
        <taxon>Pseudonocardiales</taxon>
        <taxon>Pseudonocardiaceae</taxon>
        <taxon>Pseudonocardia</taxon>
    </lineage>
</organism>
<feature type="region of interest" description="Disordered" evidence="1">
    <location>
        <begin position="122"/>
        <end position="142"/>
    </location>
</feature>
<reference evidence="3" key="1">
    <citation type="journal article" date="2019" name="Int. J. Syst. Evol. Microbiol.">
        <title>The Global Catalogue of Microorganisms (GCM) 10K type strain sequencing project: providing services to taxonomists for standard genome sequencing and annotation.</title>
        <authorList>
            <consortium name="The Broad Institute Genomics Platform"/>
            <consortium name="The Broad Institute Genome Sequencing Center for Infectious Disease"/>
            <person name="Wu L."/>
            <person name="Ma J."/>
        </authorList>
    </citation>
    <scope>NUCLEOTIDE SEQUENCE [LARGE SCALE GENOMIC DNA]</scope>
    <source>
        <strain evidence="3">JCM 18303</strain>
    </source>
</reference>
<gene>
    <name evidence="2" type="ORF">GCM10023321_47490</name>
</gene>
<evidence type="ECO:0000256" key="1">
    <source>
        <dbReference type="SAM" id="MobiDB-lite"/>
    </source>
</evidence>
<dbReference type="Proteomes" id="UP001428817">
    <property type="component" value="Unassembled WGS sequence"/>
</dbReference>
<dbReference type="InterPro" id="IPR024747">
    <property type="entry name" value="Pyridox_Oxase-rel"/>
</dbReference>
<proteinExistence type="predicted"/>
<evidence type="ECO:0000313" key="2">
    <source>
        <dbReference type="EMBL" id="GAA5162224.1"/>
    </source>
</evidence>
<feature type="compositionally biased region" description="Low complexity" evidence="1">
    <location>
        <begin position="129"/>
        <end position="142"/>
    </location>
</feature>